<reference evidence="1" key="1">
    <citation type="submission" date="2014-09" db="EMBL/GenBank/DDBJ databases">
        <authorList>
            <person name="Magalhaes I.L.F."/>
            <person name="Oliveira U."/>
            <person name="Santos F.R."/>
            <person name="Vidigal T.H.D.A."/>
            <person name="Brescovit A.D."/>
            <person name="Santos A.J."/>
        </authorList>
    </citation>
    <scope>NUCLEOTIDE SEQUENCE</scope>
    <source>
        <tissue evidence="1">Shoot tissue taken approximately 20 cm above the soil surface</tissue>
    </source>
</reference>
<protein>
    <submittedName>
        <fullName evidence="1">Uncharacterized protein</fullName>
    </submittedName>
</protein>
<reference evidence="1" key="2">
    <citation type="journal article" date="2015" name="Data Brief">
        <title>Shoot transcriptome of the giant reed, Arundo donax.</title>
        <authorList>
            <person name="Barrero R.A."/>
            <person name="Guerrero F.D."/>
            <person name="Moolhuijzen P."/>
            <person name="Goolsby J.A."/>
            <person name="Tidwell J."/>
            <person name="Bellgard S.E."/>
            <person name="Bellgard M.I."/>
        </authorList>
    </citation>
    <scope>NUCLEOTIDE SEQUENCE</scope>
    <source>
        <tissue evidence="1">Shoot tissue taken approximately 20 cm above the soil surface</tissue>
    </source>
</reference>
<dbReference type="EMBL" id="GBRH01205017">
    <property type="protein sequence ID" value="JAD92878.1"/>
    <property type="molecule type" value="Transcribed_RNA"/>
</dbReference>
<organism evidence="1">
    <name type="scientific">Arundo donax</name>
    <name type="common">Giant reed</name>
    <name type="synonym">Donax arundinaceus</name>
    <dbReference type="NCBI Taxonomy" id="35708"/>
    <lineage>
        <taxon>Eukaryota</taxon>
        <taxon>Viridiplantae</taxon>
        <taxon>Streptophyta</taxon>
        <taxon>Embryophyta</taxon>
        <taxon>Tracheophyta</taxon>
        <taxon>Spermatophyta</taxon>
        <taxon>Magnoliopsida</taxon>
        <taxon>Liliopsida</taxon>
        <taxon>Poales</taxon>
        <taxon>Poaceae</taxon>
        <taxon>PACMAD clade</taxon>
        <taxon>Arundinoideae</taxon>
        <taxon>Arundineae</taxon>
        <taxon>Arundo</taxon>
    </lineage>
</organism>
<sequence length="101" mass="11068">MWWLLSPLPRRSTGVRREPHAETVTLARTSSVLAIAGLELLATTPTHRFVLPSALPLRSSSSFSALHPVRTTAPRLTASTSHVVSVPRLSPVRQPYPQLPQ</sequence>
<accession>A0A0A9E1I1</accession>
<evidence type="ECO:0000313" key="1">
    <source>
        <dbReference type="EMBL" id="JAD92878.1"/>
    </source>
</evidence>
<proteinExistence type="predicted"/>
<dbReference type="AlphaFoldDB" id="A0A0A9E1I1"/>
<name>A0A0A9E1I1_ARUDO</name>